<organism evidence="1 2">
    <name type="scientific">Peribacillus glennii</name>
    <dbReference type="NCBI Taxonomy" id="2303991"/>
    <lineage>
        <taxon>Bacteria</taxon>
        <taxon>Bacillati</taxon>
        <taxon>Bacillota</taxon>
        <taxon>Bacilli</taxon>
        <taxon>Bacillales</taxon>
        <taxon>Bacillaceae</taxon>
        <taxon>Peribacillus</taxon>
    </lineage>
</organism>
<dbReference type="GO" id="GO:0030420">
    <property type="term" value="P:establishment of competence for transformation"/>
    <property type="evidence" value="ECO:0007669"/>
    <property type="project" value="InterPro"/>
</dbReference>
<dbReference type="AlphaFoldDB" id="A0A372L9C9"/>
<protein>
    <submittedName>
        <fullName evidence="1">Transcriptional regulator</fullName>
    </submittedName>
</protein>
<keyword evidence="2" id="KW-1185">Reference proteome</keyword>
<dbReference type="EMBL" id="QVTD01000011">
    <property type="protein sequence ID" value="RFU62142.1"/>
    <property type="molecule type" value="Genomic_DNA"/>
</dbReference>
<dbReference type="Proteomes" id="UP000262939">
    <property type="component" value="Unassembled WGS sequence"/>
</dbReference>
<dbReference type="InterPro" id="IPR010461">
    <property type="entry name" value="ComK"/>
</dbReference>
<evidence type="ECO:0000313" key="2">
    <source>
        <dbReference type="Proteomes" id="UP000262939"/>
    </source>
</evidence>
<comment type="caution">
    <text evidence="1">The sequence shown here is derived from an EMBL/GenBank/DDBJ whole genome shotgun (WGS) entry which is preliminary data.</text>
</comment>
<dbReference type="Pfam" id="PF06338">
    <property type="entry name" value="ComK"/>
    <property type="match status" value="1"/>
</dbReference>
<sequence length="195" mass="22905">MKDVKPGLIEEYEITPYTLMVMPTTYGSKIYSHIIELDDEYISPFRPIDIIKKSCHYFGTSYEGRKEGTRQLIGITHKAPIAINPTSSMFFFPTTSPMRPQCIWVSLEHIDSYSRIDLSHTSVTFKNNQQAELPISTSSFENQYMRTVFLKDKLIQRIEETDRKYFYLHSGSHHLKASEMGLKYTKYKKIHWEEE</sequence>
<gene>
    <name evidence="1" type="ORF">D0466_16315</name>
</gene>
<accession>A0A372L9C9</accession>
<dbReference type="RefSeq" id="WP_117323600.1">
    <property type="nucleotide sequence ID" value="NZ_QVTD01000011.1"/>
</dbReference>
<evidence type="ECO:0000313" key="1">
    <source>
        <dbReference type="EMBL" id="RFU62142.1"/>
    </source>
</evidence>
<name>A0A372L9C9_9BACI</name>
<reference evidence="1 2" key="1">
    <citation type="submission" date="2018-08" db="EMBL/GenBank/DDBJ databases">
        <title>Bacillus chawlae sp. nov., Bacillus glennii sp. nov., and Bacillus saganii sp. nov. Isolated from the Vehicle Assembly Building at Kennedy Space Center where the Viking Spacecraft were Assembled.</title>
        <authorList>
            <person name="Seuylemezian A."/>
            <person name="Vaishampayan P."/>
        </authorList>
    </citation>
    <scope>NUCLEOTIDE SEQUENCE [LARGE SCALE GENOMIC DNA]</scope>
    <source>
        <strain evidence="1 2">V44-8</strain>
    </source>
</reference>
<dbReference type="OrthoDB" id="2417337at2"/>
<proteinExistence type="predicted"/>